<gene>
    <name evidence="1" type="ORF">GCM10023184_05910</name>
</gene>
<evidence type="ECO:0000313" key="1">
    <source>
        <dbReference type="EMBL" id="GAA4320647.1"/>
    </source>
</evidence>
<sequence>MLIGGTVVAQSPLQGNWYSFGRDRVIRFSIRKDSLINQHLNWDGSPRLGREQYRQAFAIFGSVKEKDVHCLRVRHLQEGETVTSATCFRFPGADKKQLWLVELPAAVPDTAKKGPEIPYMRLISEAEMQRLRKLPRIDSMTAADFRKYIGLVNGLQQQLNALERQGVDAGTIRYEAYSRIRSCAAALGYDPFYTDLQYMRVVERFRNDPETKSLVEKLFKD</sequence>
<evidence type="ECO:0000313" key="2">
    <source>
        <dbReference type="Proteomes" id="UP001501725"/>
    </source>
</evidence>
<protein>
    <recommendedName>
        <fullName evidence="3">DUF4476 domain-containing protein</fullName>
    </recommendedName>
</protein>
<accession>A0ABP8GAP9</accession>
<dbReference type="EMBL" id="BAABGY010000002">
    <property type="protein sequence ID" value="GAA4320647.1"/>
    <property type="molecule type" value="Genomic_DNA"/>
</dbReference>
<reference evidence="2" key="1">
    <citation type="journal article" date="2019" name="Int. J. Syst. Evol. Microbiol.">
        <title>The Global Catalogue of Microorganisms (GCM) 10K type strain sequencing project: providing services to taxonomists for standard genome sequencing and annotation.</title>
        <authorList>
            <consortium name="The Broad Institute Genomics Platform"/>
            <consortium name="The Broad Institute Genome Sequencing Center for Infectious Disease"/>
            <person name="Wu L."/>
            <person name="Ma J."/>
        </authorList>
    </citation>
    <scope>NUCLEOTIDE SEQUENCE [LARGE SCALE GENOMIC DNA]</scope>
    <source>
        <strain evidence="2">JCM 17919</strain>
    </source>
</reference>
<proteinExistence type="predicted"/>
<dbReference type="Proteomes" id="UP001501725">
    <property type="component" value="Unassembled WGS sequence"/>
</dbReference>
<organism evidence="1 2">
    <name type="scientific">Flaviaesturariibacter amylovorans</name>
    <dbReference type="NCBI Taxonomy" id="1084520"/>
    <lineage>
        <taxon>Bacteria</taxon>
        <taxon>Pseudomonadati</taxon>
        <taxon>Bacteroidota</taxon>
        <taxon>Chitinophagia</taxon>
        <taxon>Chitinophagales</taxon>
        <taxon>Chitinophagaceae</taxon>
        <taxon>Flaviaestuariibacter</taxon>
    </lineage>
</organism>
<keyword evidence="2" id="KW-1185">Reference proteome</keyword>
<comment type="caution">
    <text evidence="1">The sequence shown here is derived from an EMBL/GenBank/DDBJ whole genome shotgun (WGS) entry which is preliminary data.</text>
</comment>
<evidence type="ECO:0008006" key="3">
    <source>
        <dbReference type="Google" id="ProtNLM"/>
    </source>
</evidence>
<name>A0ABP8GAP9_9BACT</name>